<keyword evidence="1 3" id="KW-0732">Signal</keyword>
<reference evidence="4" key="1">
    <citation type="submission" date="2014-01" db="EMBL/GenBank/DDBJ databases">
        <authorList>
            <person name="Aslett M."/>
        </authorList>
    </citation>
    <scope>NUCLEOTIDE SEQUENCE</scope>
</reference>
<protein>
    <recommendedName>
        <fullName evidence="6">Protein quiver</fullName>
    </recommendedName>
</protein>
<proteinExistence type="predicted"/>
<gene>
    <name evidence="4" type="ORF">TTRE_0000095001</name>
</gene>
<dbReference type="InterPro" id="IPR031424">
    <property type="entry name" value="QVR-like"/>
</dbReference>
<evidence type="ECO:0000313" key="4">
    <source>
        <dbReference type="EMBL" id="CDW52688.1"/>
    </source>
</evidence>
<dbReference type="PANTHER" id="PTHR33562:SF2">
    <property type="entry name" value="PROTEIN QUIVER"/>
    <property type="match status" value="1"/>
</dbReference>
<sequence>MKAIFYCLLAIVAVSIADESSVEKSGNLKCYKCNSAFVPDCDSPLNKTAAQRYLVDCTDESFKPALYKGKNPVGCRIIDTTVMEQDRIVRECAYSGHNVQRVKHAGNKGVISYITQCDESECNTAKPVSVVSASAVLIPVVVAIILRY</sequence>
<dbReference type="EMBL" id="HG805829">
    <property type="protein sequence ID" value="CDW52688.1"/>
    <property type="molecule type" value="Genomic_DNA"/>
</dbReference>
<feature type="signal peptide" evidence="3">
    <location>
        <begin position="1"/>
        <end position="17"/>
    </location>
</feature>
<dbReference type="OrthoDB" id="6083863at2759"/>
<dbReference type="PANTHER" id="PTHR33562">
    <property type="entry name" value="ATILLA, ISOFORM B-RELATED-RELATED"/>
    <property type="match status" value="1"/>
</dbReference>
<evidence type="ECO:0000256" key="1">
    <source>
        <dbReference type="ARBA" id="ARBA00022729"/>
    </source>
</evidence>
<dbReference type="InterPro" id="IPR050975">
    <property type="entry name" value="Sleep_regulator"/>
</dbReference>
<evidence type="ECO:0000256" key="3">
    <source>
        <dbReference type="SAM" id="SignalP"/>
    </source>
</evidence>
<name>A0A077YZ22_TRITR</name>
<dbReference type="AlphaFoldDB" id="A0A077YZ22"/>
<keyword evidence="2" id="KW-0325">Glycoprotein</keyword>
<organism evidence="4 5">
    <name type="scientific">Trichuris trichiura</name>
    <name type="common">Whipworm</name>
    <name type="synonym">Trichocephalus trichiurus</name>
    <dbReference type="NCBI Taxonomy" id="36087"/>
    <lineage>
        <taxon>Eukaryota</taxon>
        <taxon>Metazoa</taxon>
        <taxon>Ecdysozoa</taxon>
        <taxon>Nematoda</taxon>
        <taxon>Enoplea</taxon>
        <taxon>Dorylaimia</taxon>
        <taxon>Trichinellida</taxon>
        <taxon>Trichuridae</taxon>
        <taxon>Trichuris</taxon>
    </lineage>
</organism>
<evidence type="ECO:0000313" key="5">
    <source>
        <dbReference type="Proteomes" id="UP000030665"/>
    </source>
</evidence>
<dbReference type="GO" id="GO:0032222">
    <property type="term" value="P:regulation of synaptic transmission, cholinergic"/>
    <property type="evidence" value="ECO:0007669"/>
    <property type="project" value="InterPro"/>
</dbReference>
<dbReference type="GO" id="GO:0030431">
    <property type="term" value="P:sleep"/>
    <property type="evidence" value="ECO:0007669"/>
    <property type="project" value="InterPro"/>
</dbReference>
<evidence type="ECO:0008006" key="6">
    <source>
        <dbReference type="Google" id="ProtNLM"/>
    </source>
</evidence>
<dbReference type="Pfam" id="PF17064">
    <property type="entry name" value="QVR"/>
    <property type="match status" value="1"/>
</dbReference>
<keyword evidence="5" id="KW-1185">Reference proteome</keyword>
<evidence type="ECO:0000256" key="2">
    <source>
        <dbReference type="ARBA" id="ARBA00023180"/>
    </source>
</evidence>
<feature type="chain" id="PRO_5021396575" description="Protein quiver" evidence="3">
    <location>
        <begin position="18"/>
        <end position="148"/>
    </location>
</feature>
<dbReference type="STRING" id="36087.A0A077YZ22"/>
<accession>A0A077YZ22</accession>
<dbReference type="Proteomes" id="UP000030665">
    <property type="component" value="Unassembled WGS sequence"/>
</dbReference>
<reference evidence="4" key="2">
    <citation type="submission" date="2014-03" db="EMBL/GenBank/DDBJ databases">
        <title>The whipworm genome and dual-species transcriptomics of an intimate host-pathogen interaction.</title>
        <authorList>
            <person name="Foth B.J."/>
            <person name="Tsai I.J."/>
            <person name="Reid A.J."/>
            <person name="Bancroft A.J."/>
            <person name="Nichol S."/>
            <person name="Tracey A."/>
            <person name="Holroyd N."/>
            <person name="Cotton J.A."/>
            <person name="Stanley E.J."/>
            <person name="Zarowiecki M."/>
            <person name="Liu J.Z."/>
            <person name="Huckvale T."/>
            <person name="Cooper P.J."/>
            <person name="Grencis R.K."/>
            <person name="Berriman M."/>
        </authorList>
    </citation>
    <scope>NUCLEOTIDE SEQUENCE [LARGE SCALE GENOMIC DNA]</scope>
</reference>